<sequence>MSSSAENIPKTFPSPAVPKEETGHPAAGAPPACDREDFIGRALADYESPLLGYATTLLNDLEQARDVVQDTFVRLCEQDLSKIAGGLKPWLFTVCRNRALDVLRKEKPKEPLEEIRWKKVAGSGLQPDEVAHRQEKLSRLARYLDRLTPNQREVIILKFQQGLSYHDIEEITRLSSSNIGFLIHTGLRRLREIMPDDMRI</sequence>
<gene>
    <name evidence="8" type="ORF">JIN84_08290</name>
</gene>
<dbReference type="Gene3D" id="1.10.1740.10">
    <property type="match status" value="1"/>
</dbReference>
<evidence type="ECO:0000313" key="9">
    <source>
        <dbReference type="Proteomes" id="UP000600139"/>
    </source>
</evidence>
<dbReference type="InterPro" id="IPR013324">
    <property type="entry name" value="RNA_pol_sigma_r3/r4-like"/>
</dbReference>
<evidence type="ECO:0000256" key="2">
    <source>
        <dbReference type="ARBA" id="ARBA00023015"/>
    </source>
</evidence>
<evidence type="ECO:0000256" key="5">
    <source>
        <dbReference type="SAM" id="MobiDB-lite"/>
    </source>
</evidence>
<dbReference type="SUPFAM" id="SSF88946">
    <property type="entry name" value="Sigma2 domain of RNA polymerase sigma factors"/>
    <property type="match status" value="1"/>
</dbReference>
<evidence type="ECO:0000256" key="3">
    <source>
        <dbReference type="ARBA" id="ARBA00023082"/>
    </source>
</evidence>
<comment type="caution">
    <text evidence="8">The sequence shown here is derived from an EMBL/GenBank/DDBJ whole genome shotgun (WGS) entry which is preliminary data.</text>
</comment>
<keyword evidence="9" id="KW-1185">Reference proteome</keyword>
<evidence type="ECO:0000259" key="7">
    <source>
        <dbReference type="Pfam" id="PF08281"/>
    </source>
</evidence>
<proteinExistence type="inferred from homology"/>
<keyword evidence="3" id="KW-0731">Sigma factor</keyword>
<comment type="similarity">
    <text evidence="1">Belongs to the sigma-70 factor family. ECF subfamily.</text>
</comment>
<keyword evidence="4" id="KW-0804">Transcription</keyword>
<dbReference type="GO" id="GO:0003677">
    <property type="term" value="F:DNA binding"/>
    <property type="evidence" value="ECO:0007669"/>
    <property type="project" value="InterPro"/>
</dbReference>
<dbReference type="Gene3D" id="1.10.10.10">
    <property type="entry name" value="Winged helix-like DNA-binding domain superfamily/Winged helix DNA-binding domain"/>
    <property type="match status" value="1"/>
</dbReference>
<dbReference type="Pfam" id="PF04542">
    <property type="entry name" value="Sigma70_r2"/>
    <property type="match status" value="1"/>
</dbReference>
<dbReference type="InterPro" id="IPR007627">
    <property type="entry name" value="RNA_pol_sigma70_r2"/>
</dbReference>
<evidence type="ECO:0000256" key="1">
    <source>
        <dbReference type="ARBA" id="ARBA00010641"/>
    </source>
</evidence>
<dbReference type="PANTHER" id="PTHR43133:SF51">
    <property type="entry name" value="RNA POLYMERASE SIGMA FACTOR"/>
    <property type="match status" value="1"/>
</dbReference>
<feature type="domain" description="RNA polymerase sigma-70 region 2" evidence="6">
    <location>
        <begin position="45"/>
        <end position="107"/>
    </location>
</feature>
<dbReference type="EMBL" id="JAENIK010000009">
    <property type="protein sequence ID" value="MBK1815611.1"/>
    <property type="molecule type" value="Genomic_DNA"/>
</dbReference>
<protein>
    <submittedName>
        <fullName evidence="8">Sigma-70 family RNA polymerase sigma factor</fullName>
    </submittedName>
</protein>
<dbReference type="PANTHER" id="PTHR43133">
    <property type="entry name" value="RNA POLYMERASE ECF-TYPE SIGMA FACTO"/>
    <property type="match status" value="1"/>
</dbReference>
<feature type="region of interest" description="Disordered" evidence="5">
    <location>
        <begin position="1"/>
        <end position="32"/>
    </location>
</feature>
<organism evidence="8 9">
    <name type="scientific">Luteolibacter yonseiensis</name>
    <dbReference type="NCBI Taxonomy" id="1144680"/>
    <lineage>
        <taxon>Bacteria</taxon>
        <taxon>Pseudomonadati</taxon>
        <taxon>Verrucomicrobiota</taxon>
        <taxon>Verrucomicrobiia</taxon>
        <taxon>Verrucomicrobiales</taxon>
        <taxon>Verrucomicrobiaceae</taxon>
        <taxon>Luteolibacter</taxon>
    </lineage>
</organism>
<evidence type="ECO:0000313" key="8">
    <source>
        <dbReference type="EMBL" id="MBK1815611.1"/>
    </source>
</evidence>
<accession>A0A934R3H6</accession>
<reference evidence="8" key="1">
    <citation type="submission" date="2021-01" db="EMBL/GenBank/DDBJ databases">
        <title>Modified the classification status of verrucomicrobia.</title>
        <authorList>
            <person name="Feng X."/>
        </authorList>
    </citation>
    <scope>NUCLEOTIDE SEQUENCE</scope>
    <source>
        <strain evidence="8">JCM 18052</strain>
    </source>
</reference>
<name>A0A934R3H6_9BACT</name>
<dbReference type="CDD" id="cd06171">
    <property type="entry name" value="Sigma70_r4"/>
    <property type="match status" value="1"/>
</dbReference>
<dbReference type="AlphaFoldDB" id="A0A934R3H6"/>
<dbReference type="InterPro" id="IPR039425">
    <property type="entry name" value="RNA_pol_sigma-70-like"/>
</dbReference>
<feature type="domain" description="RNA polymerase sigma factor 70 region 4 type 2" evidence="7">
    <location>
        <begin position="139"/>
        <end position="190"/>
    </location>
</feature>
<dbReference type="InterPro" id="IPR036388">
    <property type="entry name" value="WH-like_DNA-bd_sf"/>
</dbReference>
<dbReference type="InterPro" id="IPR013325">
    <property type="entry name" value="RNA_pol_sigma_r2"/>
</dbReference>
<dbReference type="RefSeq" id="WP_200350573.1">
    <property type="nucleotide sequence ID" value="NZ_BAABHZ010000008.1"/>
</dbReference>
<dbReference type="InterPro" id="IPR014284">
    <property type="entry name" value="RNA_pol_sigma-70_dom"/>
</dbReference>
<dbReference type="Proteomes" id="UP000600139">
    <property type="component" value="Unassembled WGS sequence"/>
</dbReference>
<dbReference type="GO" id="GO:0006352">
    <property type="term" value="P:DNA-templated transcription initiation"/>
    <property type="evidence" value="ECO:0007669"/>
    <property type="project" value="InterPro"/>
</dbReference>
<dbReference type="GO" id="GO:0016987">
    <property type="term" value="F:sigma factor activity"/>
    <property type="evidence" value="ECO:0007669"/>
    <property type="project" value="UniProtKB-KW"/>
</dbReference>
<dbReference type="Pfam" id="PF08281">
    <property type="entry name" value="Sigma70_r4_2"/>
    <property type="match status" value="1"/>
</dbReference>
<evidence type="ECO:0000256" key="4">
    <source>
        <dbReference type="ARBA" id="ARBA00023163"/>
    </source>
</evidence>
<dbReference type="InterPro" id="IPR013249">
    <property type="entry name" value="RNA_pol_sigma70_r4_t2"/>
</dbReference>
<evidence type="ECO:0000259" key="6">
    <source>
        <dbReference type="Pfam" id="PF04542"/>
    </source>
</evidence>
<keyword evidence="2" id="KW-0805">Transcription regulation</keyword>
<dbReference type="SUPFAM" id="SSF88659">
    <property type="entry name" value="Sigma3 and sigma4 domains of RNA polymerase sigma factors"/>
    <property type="match status" value="1"/>
</dbReference>
<dbReference type="NCBIfam" id="TIGR02937">
    <property type="entry name" value="sigma70-ECF"/>
    <property type="match status" value="1"/>
</dbReference>